<dbReference type="Pfam" id="PF07291">
    <property type="entry name" value="MauE"/>
    <property type="match status" value="1"/>
</dbReference>
<name>A0A2U2B6M1_9BACT</name>
<evidence type="ECO:0000256" key="3">
    <source>
        <dbReference type="ARBA" id="ARBA00022989"/>
    </source>
</evidence>
<feature type="transmembrane region" description="Helical" evidence="5">
    <location>
        <begin position="148"/>
        <end position="168"/>
    </location>
</feature>
<dbReference type="InterPro" id="IPR009908">
    <property type="entry name" value="Methylamine_util_MauE"/>
</dbReference>
<dbReference type="EMBL" id="QEWP01000012">
    <property type="protein sequence ID" value="PWD98721.1"/>
    <property type="molecule type" value="Genomic_DNA"/>
</dbReference>
<comment type="caution">
    <text evidence="7">The sequence shown here is derived from an EMBL/GenBank/DDBJ whole genome shotgun (WGS) entry which is preliminary data.</text>
</comment>
<feature type="transmembrane region" description="Helical" evidence="5">
    <location>
        <begin position="119"/>
        <end position="136"/>
    </location>
</feature>
<keyword evidence="3 5" id="KW-1133">Transmembrane helix</keyword>
<sequence>MLKLLRFISRLLVGATFIFSGFVKAVDPVGGSIKFHDYFQAFNMDWLMSLTMPASVALASLEFIIGVLLVFNIFPKIATRLSFYFLLFFTILTLGLAIFNPVTDCGCFGDAIKLTNWETFWKNIVILAFASLLFFSKQTLNSPCSLSLQRVFTFLMVVYILGISIYSFKHLPLLDFRPYSIGSNISAGMTIPEDAPQPQYKTTFILKKDGVQKEFNENNYPYEDTTWVFVDSKTELISEGYTPPIHDFVLQHPERGDITDQLLNMKEPLWLVVSPKTSAISEEQALELAQLNATAGEDNIPFFVVTASTMDEAQNFNEAFKTNFDFLQGDETNLKTIIRSNPGLLLLQNGTVTGKWHYNDLPAPSELTHPLSMTLKQLQAKKSRNLLLGHLFLIVLVALIILKSRKTINKNQ</sequence>
<feature type="domain" description="Methylamine utilisation protein MauE" evidence="6">
    <location>
        <begin position="5"/>
        <end position="135"/>
    </location>
</feature>
<evidence type="ECO:0000256" key="4">
    <source>
        <dbReference type="ARBA" id="ARBA00023136"/>
    </source>
</evidence>
<evidence type="ECO:0000313" key="7">
    <source>
        <dbReference type="EMBL" id="PWD98721.1"/>
    </source>
</evidence>
<dbReference type="AlphaFoldDB" id="A0A2U2B6M1"/>
<proteinExistence type="predicted"/>
<evidence type="ECO:0000313" key="8">
    <source>
        <dbReference type="Proteomes" id="UP000244956"/>
    </source>
</evidence>
<accession>A0A2U2B6M1</accession>
<evidence type="ECO:0000259" key="6">
    <source>
        <dbReference type="Pfam" id="PF07291"/>
    </source>
</evidence>
<protein>
    <submittedName>
        <fullName evidence="7">DoxX family protein</fullName>
    </submittedName>
</protein>
<dbReference type="OrthoDB" id="9809429at2"/>
<dbReference type="NCBIfam" id="NF045576">
    <property type="entry name" value="BT_3928_fam"/>
    <property type="match status" value="1"/>
</dbReference>
<feature type="transmembrane region" description="Helical" evidence="5">
    <location>
        <begin position="81"/>
        <end position="99"/>
    </location>
</feature>
<organism evidence="7 8">
    <name type="scientific">Marinilabilia rubra</name>
    <dbReference type="NCBI Taxonomy" id="2162893"/>
    <lineage>
        <taxon>Bacteria</taxon>
        <taxon>Pseudomonadati</taxon>
        <taxon>Bacteroidota</taxon>
        <taxon>Bacteroidia</taxon>
        <taxon>Marinilabiliales</taxon>
        <taxon>Marinilabiliaceae</taxon>
        <taxon>Marinilabilia</taxon>
    </lineage>
</organism>
<dbReference type="Proteomes" id="UP000244956">
    <property type="component" value="Unassembled WGS sequence"/>
</dbReference>
<feature type="transmembrane region" description="Helical" evidence="5">
    <location>
        <begin position="49"/>
        <end position="74"/>
    </location>
</feature>
<keyword evidence="8" id="KW-1185">Reference proteome</keyword>
<dbReference type="GO" id="GO:0016020">
    <property type="term" value="C:membrane"/>
    <property type="evidence" value="ECO:0007669"/>
    <property type="project" value="UniProtKB-SubCell"/>
</dbReference>
<feature type="transmembrane region" description="Helical" evidence="5">
    <location>
        <begin position="386"/>
        <end position="402"/>
    </location>
</feature>
<comment type="subcellular location">
    <subcellularLocation>
        <location evidence="1">Membrane</location>
        <topology evidence="1">Multi-pass membrane protein</topology>
    </subcellularLocation>
</comment>
<evidence type="ECO:0000256" key="2">
    <source>
        <dbReference type="ARBA" id="ARBA00022692"/>
    </source>
</evidence>
<keyword evidence="2 5" id="KW-0812">Transmembrane</keyword>
<evidence type="ECO:0000256" key="5">
    <source>
        <dbReference type="SAM" id="Phobius"/>
    </source>
</evidence>
<reference evidence="7 8" key="1">
    <citation type="submission" date="2018-05" db="EMBL/GenBank/DDBJ databases">
        <title>Marinilabilia rubrum sp. nov., isolated from saltern sediment.</title>
        <authorList>
            <person name="Zhang R."/>
        </authorList>
    </citation>
    <scope>NUCLEOTIDE SEQUENCE [LARGE SCALE GENOMIC DNA]</scope>
    <source>
        <strain evidence="7 8">WTE16</strain>
    </source>
</reference>
<evidence type="ECO:0000256" key="1">
    <source>
        <dbReference type="ARBA" id="ARBA00004141"/>
    </source>
</evidence>
<keyword evidence="4 5" id="KW-0472">Membrane</keyword>
<gene>
    <name evidence="7" type="ORF">DDZ16_14740</name>
</gene>
<dbReference type="GO" id="GO:0030416">
    <property type="term" value="P:methylamine metabolic process"/>
    <property type="evidence" value="ECO:0007669"/>
    <property type="project" value="InterPro"/>
</dbReference>